<evidence type="ECO:0000313" key="4">
    <source>
        <dbReference type="Proteomes" id="UP000255423"/>
    </source>
</evidence>
<name>A0A380S8H9_FIBSU</name>
<gene>
    <name evidence="3" type="ORF">SAMN05661053_2215</name>
</gene>
<feature type="region of interest" description="Disordered" evidence="1">
    <location>
        <begin position="90"/>
        <end position="111"/>
    </location>
</feature>
<evidence type="ECO:0008006" key="5">
    <source>
        <dbReference type="Google" id="ProtNLM"/>
    </source>
</evidence>
<reference evidence="3 4" key="1">
    <citation type="submission" date="2017-08" db="EMBL/GenBank/DDBJ databases">
        <authorList>
            <person name="de Groot N.N."/>
        </authorList>
    </citation>
    <scope>NUCLEOTIDE SEQUENCE [LARGE SCALE GENOMIC DNA]</scope>
    <source>
        <strain evidence="3 4">HM2</strain>
    </source>
</reference>
<feature type="signal peptide" evidence="2">
    <location>
        <begin position="1"/>
        <end position="25"/>
    </location>
</feature>
<evidence type="ECO:0000256" key="1">
    <source>
        <dbReference type="SAM" id="MobiDB-lite"/>
    </source>
</evidence>
<dbReference type="RefSeq" id="WP_109573185.1">
    <property type="nucleotide sequence ID" value="NZ_UHJL01000003.1"/>
</dbReference>
<organism evidence="3 4">
    <name type="scientific">Fibrobacter succinogenes</name>
    <name type="common">Bacteroides succinogenes</name>
    <dbReference type="NCBI Taxonomy" id="833"/>
    <lineage>
        <taxon>Bacteria</taxon>
        <taxon>Pseudomonadati</taxon>
        <taxon>Fibrobacterota</taxon>
        <taxon>Fibrobacteria</taxon>
        <taxon>Fibrobacterales</taxon>
        <taxon>Fibrobacteraceae</taxon>
        <taxon>Fibrobacter</taxon>
    </lineage>
</organism>
<accession>A0A380S8H9</accession>
<dbReference type="AlphaFoldDB" id="A0A380S8H9"/>
<sequence>MFKRNRVSVLAMLAFFSLLPFTACNDDIVSGPFQLIAESSSSESGAVESSAQESSSDVVSSSSEILLLESSSSSEPLPLSSSSSIKSLIPESSSATPESSSSVKSPIDRVCNDENEGEVDSLWTGNDGNPRFRFVGIEEYYRCEKGSWIPGDKWLACDTTGLTPGAVCSKTEWMAGLGSTEYFYTYEGGGIWSTLGTLSDVPGGIMDRNRLVVPKECSAENEGSLEKMTLGNETGNVVILFKCVSGTWNRVTNVDAGDETP</sequence>
<protein>
    <recommendedName>
        <fullName evidence="5">Lipoprotein</fullName>
    </recommendedName>
</protein>
<dbReference type="EMBL" id="UHJL01000003">
    <property type="protein sequence ID" value="SUQ24801.1"/>
    <property type="molecule type" value="Genomic_DNA"/>
</dbReference>
<evidence type="ECO:0000313" key="3">
    <source>
        <dbReference type="EMBL" id="SUQ24801.1"/>
    </source>
</evidence>
<feature type="chain" id="PRO_5017004659" description="Lipoprotein" evidence="2">
    <location>
        <begin position="26"/>
        <end position="261"/>
    </location>
</feature>
<proteinExistence type="predicted"/>
<feature type="compositionally biased region" description="Low complexity" evidence="1">
    <location>
        <begin position="90"/>
        <end position="105"/>
    </location>
</feature>
<keyword evidence="2" id="KW-0732">Signal</keyword>
<evidence type="ECO:0000256" key="2">
    <source>
        <dbReference type="SAM" id="SignalP"/>
    </source>
</evidence>
<dbReference type="Proteomes" id="UP000255423">
    <property type="component" value="Unassembled WGS sequence"/>
</dbReference>